<geneLocation type="mitochondrion" evidence="1"/>
<organism evidence="1">
    <name type="scientific">Picea glauca</name>
    <name type="common">White spruce</name>
    <name type="synonym">Pinus glauca</name>
    <dbReference type="NCBI Taxonomy" id="3330"/>
    <lineage>
        <taxon>Eukaryota</taxon>
        <taxon>Viridiplantae</taxon>
        <taxon>Streptophyta</taxon>
        <taxon>Embryophyta</taxon>
        <taxon>Tracheophyta</taxon>
        <taxon>Spermatophyta</taxon>
        <taxon>Pinopsida</taxon>
        <taxon>Pinidae</taxon>
        <taxon>Conifers I</taxon>
        <taxon>Pinales</taxon>
        <taxon>Pinaceae</taxon>
        <taxon>Picea</taxon>
    </lineage>
</organism>
<gene>
    <name evidence="1" type="ORF">ABT39_MTgene1785</name>
</gene>
<dbReference type="AlphaFoldDB" id="A0A101LVS6"/>
<accession>A0A101LVS6</accession>
<reference evidence="1" key="1">
    <citation type="journal article" date="2015" name="Genome Biol. Evol.">
        <title>Organellar Genomes of White Spruce (Picea glauca): Assembly and Annotation.</title>
        <authorList>
            <person name="Jackman S.D."/>
            <person name="Warren R.L."/>
            <person name="Gibb E.A."/>
            <person name="Vandervalk B.P."/>
            <person name="Mohamadi H."/>
            <person name="Chu J."/>
            <person name="Raymond A."/>
            <person name="Pleasance S."/>
            <person name="Coope R."/>
            <person name="Wildung M.R."/>
            <person name="Ritland C.E."/>
            <person name="Bousquet J."/>
            <person name="Jones S.J."/>
            <person name="Bohlmann J."/>
            <person name="Birol I."/>
        </authorList>
    </citation>
    <scope>NUCLEOTIDE SEQUENCE [LARGE SCALE GENOMIC DNA]</scope>
    <source>
        <tissue evidence="1">Flushing bud</tissue>
    </source>
</reference>
<sequence length="56" mass="6514">MVMNESPERMKIDIDVGLGRAGMTRIEFLIGRIEVLTRHSHLHHQASRKSFHSWSN</sequence>
<evidence type="ECO:0000313" key="1">
    <source>
        <dbReference type="EMBL" id="KUM46279.1"/>
    </source>
</evidence>
<keyword evidence="1" id="KW-0496">Mitochondrion</keyword>
<comment type="caution">
    <text evidence="1">The sequence shown here is derived from an EMBL/GenBank/DDBJ whole genome shotgun (WGS) entry which is preliminary data.</text>
</comment>
<name>A0A101LVS6_PICGL</name>
<dbReference type="EMBL" id="LKAM01000012">
    <property type="protein sequence ID" value="KUM46279.1"/>
    <property type="molecule type" value="Genomic_DNA"/>
</dbReference>
<proteinExistence type="predicted"/>
<protein>
    <submittedName>
        <fullName evidence="1">Uncharacterized protein</fullName>
    </submittedName>
</protein>